<reference evidence="1 2" key="1">
    <citation type="submission" date="2018-11" db="EMBL/GenBank/DDBJ databases">
        <authorList>
            <consortium name="Pathogen Informatics"/>
        </authorList>
    </citation>
    <scope>NUCLEOTIDE SEQUENCE [LARGE SCALE GENOMIC DNA]</scope>
    <source>
        <strain evidence="1 2">Zambia</strain>
    </source>
</reference>
<evidence type="ECO:0000313" key="2">
    <source>
        <dbReference type="Proteomes" id="UP000277204"/>
    </source>
</evidence>
<accession>A0A183MQ15</accession>
<name>A0A183MQ15_9TREM</name>
<keyword evidence="2" id="KW-1185">Reference proteome</keyword>
<protein>
    <submittedName>
        <fullName evidence="1">Uncharacterized protein</fullName>
    </submittedName>
</protein>
<sequence length="83" mass="9599">MQTQMRVLAKQEPHSYKCRIYTTQNNCQPISKSQSSTRVSRYLIVLYGGEDCKTTTTIINKVQVFANNFQRPLIGYRQQQPAV</sequence>
<evidence type="ECO:0000313" key="1">
    <source>
        <dbReference type="EMBL" id="VDP26619.1"/>
    </source>
</evidence>
<dbReference type="EMBL" id="UZAI01017559">
    <property type="protein sequence ID" value="VDP26619.1"/>
    <property type="molecule type" value="Genomic_DNA"/>
</dbReference>
<gene>
    <name evidence="1" type="ORF">SMRZ_LOCUS18140</name>
</gene>
<organism evidence="1 2">
    <name type="scientific">Schistosoma margrebowiei</name>
    <dbReference type="NCBI Taxonomy" id="48269"/>
    <lineage>
        <taxon>Eukaryota</taxon>
        <taxon>Metazoa</taxon>
        <taxon>Spiralia</taxon>
        <taxon>Lophotrochozoa</taxon>
        <taxon>Platyhelminthes</taxon>
        <taxon>Trematoda</taxon>
        <taxon>Digenea</taxon>
        <taxon>Strigeidida</taxon>
        <taxon>Schistosomatoidea</taxon>
        <taxon>Schistosomatidae</taxon>
        <taxon>Schistosoma</taxon>
    </lineage>
</organism>
<dbReference type="AlphaFoldDB" id="A0A183MQ15"/>
<proteinExistence type="predicted"/>
<dbReference type="Proteomes" id="UP000277204">
    <property type="component" value="Unassembled WGS sequence"/>
</dbReference>